<proteinExistence type="predicted"/>
<evidence type="ECO:0008006" key="3">
    <source>
        <dbReference type="Google" id="ProtNLM"/>
    </source>
</evidence>
<dbReference type="KEGG" id="vcr:VC395_A0413"/>
<name>A0A0H3AE67_VIBC3</name>
<evidence type="ECO:0000313" key="1">
    <source>
        <dbReference type="EMBL" id="ABQ19061.1"/>
    </source>
</evidence>
<evidence type="ECO:0000313" key="2">
    <source>
        <dbReference type="Proteomes" id="UP000000249"/>
    </source>
</evidence>
<organism evidence="1 2">
    <name type="scientific">Vibrio cholerae serotype O1 (strain ATCC 39541 / Classical Ogawa 395 / O395)</name>
    <dbReference type="NCBI Taxonomy" id="345073"/>
    <lineage>
        <taxon>Bacteria</taxon>
        <taxon>Pseudomonadati</taxon>
        <taxon>Pseudomonadota</taxon>
        <taxon>Gammaproteobacteria</taxon>
        <taxon>Vibrionales</taxon>
        <taxon>Vibrionaceae</taxon>
        <taxon>Vibrio</taxon>
    </lineage>
</organism>
<dbReference type="EMBL" id="CP000626">
    <property type="protein sequence ID" value="ABQ19061.1"/>
    <property type="molecule type" value="Genomic_DNA"/>
</dbReference>
<sequence length="193" mass="21655">MNIPHETQFFGNLVDLDCYVQDLLLILEKTESIELGSNSDGLTCDCFPDVTRKSHIVTVLIVLEREFSAFCNQLKLATDQPLKWNDLKGSAIERFIKYCSSVCGVTAPENPSNLQDVKGLIELRNCIVHNDSCIEGFSKATAIKQLASRYDGIDINEGYITLSHDACIRLTVVAFNFLESWYHSVLNHLTPSH</sequence>
<protein>
    <recommendedName>
        <fullName evidence="3">RiboL-PSP-HEPN domain-containing protein</fullName>
    </recommendedName>
</protein>
<gene>
    <name evidence="1" type="ordered locus">VC0395_0848</name>
</gene>
<accession>A0A0H3AE67</accession>
<reference evidence="1 2" key="1">
    <citation type="submission" date="2007-03" db="EMBL/GenBank/DDBJ databases">
        <authorList>
            <person name="Heidelberg J."/>
        </authorList>
    </citation>
    <scope>NUCLEOTIDE SEQUENCE [LARGE SCALE GENOMIC DNA]</scope>
    <source>
        <strain evidence="2">ATCC 39541 / Classical Ogawa 395 / O395</strain>
    </source>
</reference>
<dbReference type="Proteomes" id="UP000000249">
    <property type="component" value="Chromosome 2"/>
</dbReference>
<dbReference type="eggNOG" id="ENOG50340Y8">
    <property type="taxonomic scope" value="Bacteria"/>
</dbReference>
<dbReference type="AlphaFoldDB" id="A0A0H3AE67"/>
<dbReference type="KEGG" id="vco:VC0395_0848"/>
<dbReference type="OrthoDB" id="7068682at2"/>
<dbReference type="RefSeq" id="WP_001025027.1">
    <property type="nucleotide sequence ID" value="NC_009456.1"/>
</dbReference>